<dbReference type="EMBL" id="CP117411">
    <property type="protein sequence ID" value="WCT74103.1"/>
    <property type="molecule type" value="Genomic_DNA"/>
</dbReference>
<evidence type="ECO:0000256" key="7">
    <source>
        <dbReference type="ARBA" id="ARBA00023136"/>
    </source>
</evidence>
<feature type="transmembrane region" description="Helical" evidence="8">
    <location>
        <begin position="60"/>
        <end position="76"/>
    </location>
</feature>
<name>A0ABY7TLI7_9SPHN</name>
<dbReference type="PROSITE" id="PS50850">
    <property type="entry name" value="MFS"/>
    <property type="match status" value="1"/>
</dbReference>
<evidence type="ECO:0000313" key="11">
    <source>
        <dbReference type="Proteomes" id="UP001220395"/>
    </source>
</evidence>
<evidence type="ECO:0000256" key="6">
    <source>
        <dbReference type="ARBA" id="ARBA00022989"/>
    </source>
</evidence>
<gene>
    <name evidence="10" type="ORF">PQ455_02405</name>
</gene>
<dbReference type="CDD" id="cd17320">
    <property type="entry name" value="MFS_MdfA_MDR_like"/>
    <property type="match status" value="1"/>
</dbReference>
<feature type="transmembrane region" description="Helical" evidence="8">
    <location>
        <begin position="260"/>
        <end position="279"/>
    </location>
</feature>
<accession>A0ABY7TLI7</accession>
<feature type="domain" description="Major facilitator superfamily (MFS) profile" evidence="9">
    <location>
        <begin position="16"/>
        <end position="408"/>
    </location>
</feature>
<comment type="similarity">
    <text evidence="2">Belongs to the major facilitator superfamily.</text>
</comment>
<organism evidence="10 11">
    <name type="scientific">Sphingomonas naphthae</name>
    <dbReference type="NCBI Taxonomy" id="1813468"/>
    <lineage>
        <taxon>Bacteria</taxon>
        <taxon>Pseudomonadati</taxon>
        <taxon>Pseudomonadota</taxon>
        <taxon>Alphaproteobacteria</taxon>
        <taxon>Sphingomonadales</taxon>
        <taxon>Sphingomonadaceae</taxon>
        <taxon>Sphingomonas</taxon>
    </lineage>
</organism>
<dbReference type="PANTHER" id="PTHR43271:SF2">
    <property type="entry name" value="BLL2771 PROTEIN"/>
    <property type="match status" value="1"/>
</dbReference>
<dbReference type="SUPFAM" id="SSF103473">
    <property type="entry name" value="MFS general substrate transporter"/>
    <property type="match status" value="1"/>
</dbReference>
<feature type="transmembrane region" description="Helical" evidence="8">
    <location>
        <begin position="177"/>
        <end position="196"/>
    </location>
</feature>
<feature type="transmembrane region" description="Helical" evidence="8">
    <location>
        <begin position="316"/>
        <end position="335"/>
    </location>
</feature>
<keyword evidence="5 8" id="KW-0812">Transmembrane</keyword>
<proteinExistence type="inferred from homology"/>
<evidence type="ECO:0000256" key="8">
    <source>
        <dbReference type="SAM" id="Phobius"/>
    </source>
</evidence>
<keyword evidence="11" id="KW-1185">Reference proteome</keyword>
<feature type="transmembrane region" description="Helical" evidence="8">
    <location>
        <begin position="113"/>
        <end position="134"/>
    </location>
</feature>
<dbReference type="PANTHER" id="PTHR43271">
    <property type="entry name" value="BLL2771 PROTEIN"/>
    <property type="match status" value="1"/>
</dbReference>
<evidence type="ECO:0000256" key="4">
    <source>
        <dbReference type="ARBA" id="ARBA00022475"/>
    </source>
</evidence>
<reference evidence="10 11" key="1">
    <citation type="submission" date="2023-02" db="EMBL/GenBank/DDBJ databases">
        <title>Genome sequence of Sphingomonas naphthae.</title>
        <authorList>
            <person name="Kim S."/>
            <person name="Heo J."/>
            <person name="Kwon S.-W."/>
        </authorList>
    </citation>
    <scope>NUCLEOTIDE SEQUENCE [LARGE SCALE GENOMIC DNA]</scope>
    <source>
        <strain evidence="10 11">KACC 18716</strain>
    </source>
</reference>
<keyword evidence="6 8" id="KW-1133">Transmembrane helix</keyword>
<feature type="transmembrane region" description="Helical" evidence="8">
    <location>
        <begin position="382"/>
        <end position="401"/>
    </location>
</feature>
<dbReference type="RefSeq" id="WP_273688871.1">
    <property type="nucleotide sequence ID" value="NZ_CP117411.1"/>
</dbReference>
<dbReference type="InterPro" id="IPR011701">
    <property type="entry name" value="MFS"/>
</dbReference>
<evidence type="ECO:0000256" key="2">
    <source>
        <dbReference type="ARBA" id="ARBA00008335"/>
    </source>
</evidence>
<dbReference type="Proteomes" id="UP001220395">
    <property type="component" value="Chromosome"/>
</dbReference>
<feature type="transmembrane region" description="Helical" evidence="8">
    <location>
        <begin position="356"/>
        <end position="376"/>
    </location>
</feature>
<keyword evidence="7 8" id="KW-0472">Membrane</keyword>
<dbReference type="Pfam" id="PF07690">
    <property type="entry name" value="MFS_1"/>
    <property type="match status" value="1"/>
</dbReference>
<evidence type="ECO:0000256" key="5">
    <source>
        <dbReference type="ARBA" id="ARBA00022692"/>
    </source>
</evidence>
<feature type="transmembrane region" description="Helical" evidence="8">
    <location>
        <begin position="291"/>
        <end position="310"/>
    </location>
</feature>
<dbReference type="InterPro" id="IPR036259">
    <property type="entry name" value="MFS_trans_sf"/>
</dbReference>
<dbReference type="Gene3D" id="1.20.1720.10">
    <property type="entry name" value="Multidrug resistance protein D"/>
    <property type="match status" value="1"/>
</dbReference>
<dbReference type="InterPro" id="IPR020846">
    <property type="entry name" value="MFS_dom"/>
</dbReference>
<feature type="transmembrane region" description="Helical" evidence="8">
    <location>
        <begin position="227"/>
        <end position="248"/>
    </location>
</feature>
<evidence type="ECO:0000313" key="10">
    <source>
        <dbReference type="EMBL" id="WCT74103.1"/>
    </source>
</evidence>
<feature type="transmembrane region" description="Helical" evidence="8">
    <location>
        <begin position="146"/>
        <end position="171"/>
    </location>
</feature>
<comment type="subcellular location">
    <subcellularLocation>
        <location evidence="1">Cell membrane</location>
        <topology evidence="1">Multi-pass membrane protein</topology>
    </subcellularLocation>
</comment>
<sequence>MNQSPERIGRAPDPGLRFREFVGLIAALMAASALAIDSMLVALPDIGRSLGVASENDRQWVITIFMLGFGGAQIVYGPLADRYGRKPVLIWSMLGFAVMSFVAAFATSYPMFLAARFLEGIAVAGSRVLAVSIVRDCYSGRQMARVMSLSMMVFLAVPVLAPSIGQLIVFVVPWPGIFVFLGLFGAIVATWGALRLNETLHPEYRRPISVSALLSGFGAVLTRRQSVGYTLGSTVIFGSLVGYISSIQQIFSDVFHQPKMLPIVFAAGASMMGMGAFTNSRIVERIGSRKVSHGALCMFILVAVLHLLHSRSGNETIWVFGLFMGLQMACFTLIGSNFSSMAMEPVGDLAGTASSIQGFTTTVGGAMIGSAIGQSFDGTTQPMAMGFVLVSLVALGIVLVTERGKLFRPHHVAPAQL</sequence>
<keyword evidence="3" id="KW-0813">Transport</keyword>
<protein>
    <submittedName>
        <fullName evidence="10">Multidrug effflux MFS transporter</fullName>
    </submittedName>
</protein>
<evidence type="ECO:0000259" key="9">
    <source>
        <dbReference type="PROSITE" id="PS50850"/>
    </source>
</evidence>
<feature type="transmembrane region" description="Helical" evidence="8">
    <location>
        <begin position="88"/>
        <end position="107"/>
    </location>
</feature>
<keyword evidence="4" id="KW-1003">Cell membrane</keyword>
<feature type="transmembrane region" description="Helical" evidence="8">
    <location>
        <begin position="21"/>
        <end position="40"/>
    </location>
</feature>
<evidence type="ECO:0000256" key="1">
    <source>
        <dbReference type="ARBA" id="ARBA00004651"/>
    </source>
</evidence>
<evidence type="ECO:0000256" key="3">
    <source>
        <dbReference type="ARBA" id="ARBA00022448"/>
    </source>
</evidence>